<feature type="domain" description="Cysteinyl-tRNA ligase anticodon binding" evidence="3">
    <location>
        <begin position="128"/>
        <end position="166"/>
    </location>
</feature>
<feature type="region of interest" description="Disordered" evidence="1">
    <location>
        <begin position="180"/>
        <end position="199"/>
    </location>
</feature>
<proteinExistence type="predicted"/>
<evidence type="ECO:0000256" key="1">
    <source>
        <dbReference type="SAM" id="MobiDB-lite"/>
    </source>
</evidence>
<dbReference type="InterPro" id="IPR009080">
    <property type="entry name" value="tRNAsynth_Ia_anticodon-bd"/>
</dbReference>
<accession>A0AB34J786</accession>
<gene>
    <name evidence="4" type="ORF">AB1Y20_005677</name>
</gene>
<keyword evidence="2" id="KW-0732">Signal</keyword>
<evidence type="ECO:0000256" key="2">
    <source>
        <dbReference type="SAM" id="SignalP"/>
    </source>
</evidence>
<dbReference type="GO" id="GO:0004812">
    <property type="term" value="F:aminoacyl-tRNA ligase activity"/>
    <property type="evidence" value="ECO:0007669"/>
    <property type="project" value="InterPro"/>
</dbReference>
<organism evidence="4 5">
    <name type="scientific">Prymnesium parvum</name>
    <name type="common">Toxic golden alga</name>
    <dbReference type="NCBI Taxonomy" id="97485"/>
    <lineage>
        <taxon>Eukaryota</taxon>
        <taxon>Haptista</taxon>
        <taxon>Haptophyta</taxon>
        <taxon>Prymnesiophyceae</taxon>
        <taxon>Prymnesiales</taxon>
        <taxon>Prymnesiaceae</taxon>
        <taxon>Prymnesium</taxon>
    </lineage>
</organism>
<sequence length="547" mass="61513">MLLSLLLAPALHPSLLPRGAHSRALPAPRFSRAAVLYDNGYDGGASGYEPCGDYSSVDAQAVQALVDERAALRRERDYAAADGVREELRRLGVSVDDREMTWFVGGDAIGGRGEYTRDPRDTAPIDAEAVEALLQERSEFRRQRDFNNADAVRDELRQMGVMVVDKSMTWYVSFDDDRSRYSRSDQAGSYRRQQGDDAPIDEARVMQLLSERSSFRRNRDFQSADAVRDELRDLGVVVRDKEGVWFVEERRMRRREAAGQRRERPSDEFGPHGHDYAQIDGDDEPPAALLAAINALLAKRLNAKLARRFNDADKCRDELKAMGVKLNDKTREWQYAPAPSRDLGPLGHDYARAPDDKAEMSEEELAAVNQLLAERLQAKLNRDFDVADAALESLRLKGVFVNDKLRGWRADGGAFPTHMRAAGDGDKSCEVDEARVLELLAERSIARRDQEFDRADAIVSSLRDEHSVVLNDKAGTWKVVLQPGGFYRVGPRVGEEQEKAIAEKLELYSSLQAEEKYEESSAVEAELAAMKVFLNKEKKSWRFAGKD</sequence>
<dbReference type="SUPFAM" id="SSF47323">
    <property type="entry name" value="Anticodon-binding domain of a subclass of class I aminoacyl-tRNA synthetases"/>
    <property type="match status" value="5"/>
</dbReference>
<keyword evidence="5" id="KW-1185">Reference proteome</keyword>
<dbReference type="InterPro" id="IPR056411">
    <property type="entry name" value="CysS_C"/>
</dbReference>
<dbReference type="Proteomes" id="UP001515480">
    <property type="component" value="Unassembled WGS sequence"/>
</dbReference>
<dbReference type="EMBL" id="JBGBPQ010000013">
    <property type="protein sequence ID" value="KAL1512421.1"/>
    <property type="molecule type" value="Genomic_DNA"/>
</dbReference>
<dbReference type="GO" id="GO:0005524">
    <property type="term" value="F:ATP binding"/>
    <property type="evidence" value="ECO:0007669"/>
    <property type="project" value="InterPro"/>
</dbReference>
<feature type="chain" id="PRO_5044331603" description="Cysteinyl-tRNA ligase anticodon binding domain-containing protein" evidence="2">
    <location>
        <begin position="23"/>
        <end position="547"/>
    </location>
</feature>
<feature type="domain" description="Cysteinyl-tRNA ligase anticodon binding" evidence="3">
    <location>
        <begin position="60"/>
        <end position="99"/>
    </location>
</feature>
<evidence type="ECO:0000313" key="4">
    <source>
        <dbReference type="EMBL" id="KAL1512421.1"/>
    </source>
</evidence>
<protein>
    <recommendedName>
        <fullName evidence="3">Cysteinyl-tRNA ligase anticodon binding domain-containing protein</fullName>
    </recommendedName>
</protein>
<dbReference type="Gene3D" id="1.20.120.1910">
    <property type="entry name" value="Cysteine-tRNA ligase, C-terminal anti-codon recognition domain"/>
    <property type="match status" value="4"/>
</dbReference>
<feature type="region of interest" description="Disordered" evidence="1">
    <location>
        <begin position="255"/>
        <end position="274"/>
    </location>
</feature>
<evidence type="ECO:0000259" key="3">
    <source>
        <dbReference type="Pfam" id="PF23493"/>
    </source>
</evidence>
<feature type="domain" description="Cysteinyl-tRNA ligase anticodon binding" evidence="3">
    <location>
        <begin position="203"/>
        <end position="243"/>
    </location>
</feature>
<evidence type="ECO:0000313" key="5">
    <source>
        <dbReference type="Proteomes" id="UP001515480"/>
    </source>
</evidence>
<dbReference type="Pfam" id="PF23493">
    <property type="entry name" value="CysS_C"/>
    <property type="match status" value="3"/>
</dbReference>
<feature type="signal peptide" evidence="2">
    <location>
        <begin position="1"/>
        <end position="22"/>
    </location>
</feature>
<dbReference type="AlphaFoldDB" id="A0AB34J786"/>
<dbReference type="GO" id="GO:0006418">
    <property type="term" value="P:tRNA aminoacylation for protein translation"/>
    <property type="evidence" value="ECO:0007669"/>
    <property type="project" value="InterPro"/>
</dbReference>
<comment type="caution">
    <text evidence="4">The sequence shown here is derived from an EMBL/GenBank/DDBJ whole genome shotgun (WGS) entry which is preliminary data.</text>
</comment>
<reference evidence="4 5" key="1">
    <citation type="journal article" date="2024" name="Science">
        <title>Giant polyketide synthase enzymes in the biosynthesis of giant marine polyether toxins.</title>
        <authorList>
            <person name="Fallon T.R."/>
            <person name="Shende V.V."/>
            <person name="Wierzbicki I.H."/>
            <person name="Pendleton A.L."/>
            <person name="Watervoot N.F."/>
            <person name="Auber R.P."/>
            <person name="Gonzalez D.J."/>
            <person name="Wisecaver J.H."/>
            <person name="Moore B.S."/>
        </authorList>
    </citation>
    <scope>NUCLEOTIDE SEQUENCE [LARGE SCALE GENOMIC DNA]</scope>
    <source>
        <strain evidence="4 5">12B1</strain>
    </source>
</reference>
<name>A0AB34J786_PRYPA</name>